<accession>A0AA36CEZ2</accession>
<dbReference type="EMBL" id="CATQJA010001351">
    <property type="protein sequence ID" value="CAJ0566900.1"/>
    <property type="molecule type" value="Genomic_DNA"/>
</dbReference>
<evidence type="ECO:0008006" key="5">
    <source>
        <dbReference type="Google" id="ProtNLM"/>
    </source>
</evidence>
<gene>
    <name evidence="2" type="ORF">MSPICULIGERA_LOCUS5482</name>
    <name evidence="3" type="ORF">MSPICULIGERA_LOCUS6200</name>
</gene>
<dbReference type="AlphaFoldDB" id="A0AA36CEZ2"/>
<keyword evidence="4" id="KW-1185">Reference proteome</keyword>
<evidence type="ECO:0000256" key="1">
    <source>
        <dbReference type="SAM" id="SignalP"/>
    </source>
</evidence>
<feature type="chain" id="PRO_5041588962" description="Zinc resistance-associated protein" evidence="1">
    <location>
        <begin position="18"/>
        <end position="157"/>
    </location>
</feature>
<dbReference type="EMBL" id="CATQJA010001531">
    <property type="protein sequence ID" value="CAJ0567656.1"/>
    <property type="molecule type" value="Genomic_DNA"/>
</dbReference>
<feature type="non-terminal residue" evidence="2">
    <location>
        <position position="1"/>
    </location>
</feature>
<evidence type="ECO:0000313" key="2">
    <source>
        <dbReference type="EMBL" id="CAJ0566900.1"/>
    </source>
</evidence>
<organism evidence="2 4">
    <name type="scientific">Mesorhabditis spiculigera</name>
    <dbReference type="NCBI Taxonomy" id="96644"/>
    <lineage>
        <taxon>Eukaryota</taxon>
        <taxon>Metazoa</taxon>
        <taxon>Ecdysozoa</taxon>
        <taxon>Nematoda</taxon>
        <taxon>Chromadorea</taxon>
        <taxon>Rhabditida</taxon>
        <taxon>Rhabditina</taxon>
        <taxon>Rhabditomorpha</taxon>
        <taxon>Rhabditoidea</taxon>
        <taxon>Rhabditidae</taxon>
        <taxon>Mesorhabditinae</taxon>
        <taxon>Mesorhabditis</taxon>
    </lineage>
</organism>
<name>A0AA36CEZ2_9BILA</name>
<evidence type="ECO:0000313" key="3">
    <source>
        <dbReference type="EMBL" id="CAJ0567656.1"/>
    </source>
</evidence>
<proteinExistence type="predicted"/>
<comment type="caution">
    <text evidence="2">The sequence shown here is derived from an EMBL/GenBank/DDBJ whole genome shotgun (WGS) entry which is preliminary data.</text>
</comment>
<protein>
    <recommendedName>
        <fullName evidence="5">Zinc resistance-associated protein</fullName>
    </recommendedName>
</protein>
<reference evidence="2" key="1">
    <citation type="submission" date="2023-06" db="EMBL/GenBank/DDBJ databases">
        <authorList>
            <person name="Delattre M."/>
        </authorList>
    </citation>
    <scope>NUCLEOTIDE SEQUENCE</scope>
    <source>
        <strain evidence="2">AF72</strain>
    </source>
</reference>
<dbReference type="Proteomes" id="UP001177023">
    <property type="component" value="Unassembled WGS sequence"/>
</dbReference>
<evidence type="ECO:0000313" key="4">
    <source>
        <dbReference type="Proteomes" id="UP001177023"/>
    </source>
</evidence>
<keyword evidence="1" id="KW-0732">Signal</keyword>
<sequence length="157" mass="18039">MLLRIVPFLFLSALTIAEEVEYSAGSYDPLGAHGGIFRALPWTEKELRHISALHATAEYHRLLPIIKEKLLDYGSELDPHTRRQIENFLVQKRPPKVFQELLSDDERHQIRKFHQFEDVDSALAVVRAGLERLPEDKLKKALDYLQVPNTPGASQQM</sequence>
<feature type="signal peptide" evidence="1">
    <location>
        <begin position="1"/>
        <end position="17"/>
    </location>
</feature>